<reference evidence="5" key="4">
    <citation type="journal article" date="2018" name="Nat. Plants">
        <title>Whole-genome landscape of Medicago truncatula symbiotic genes.</title>
        <authorList>
            <person name="Pecrix Y."/>
            <person name="Staton S.E."/>
            <person name="Sallet E."/>
            <person name="Lelandais-Briere C."/>
            <person name="Moreau S."/>
            <person name="Carrere S."/>
            <person name="Blein T."/>
            <person name="Jardinaud M.F."/>
            <person name="Latrasse D."/>
            <person name="Zouine M."/>
            <person name="Zahm M."/>
            <person name="Kreplak J."/>
            <person name="Mayjonade B."/>
            <person name="Satge C."/>
            <person name="Perez M."/>
            <person name="Cauet S."/>
            <person name="Marande W."/>
            <person name="Chantry-Darmon C."/>
            <person name="Lopez-Roques C."/>
            <person name="Bouchez O."/>
            <person name="Berard A."/>
            <person name="Debelle F."/>
            <person name="Munos S."/>
            <person name="Bendahmane A."/>
            <person name="Berges H."/>
            <person name="Niebel A."/>
            <person name="Buitink J."/>
            <person name="Frugier F."/>
            <person name="Benhamed M."/>
            <person name="Crespi M."/>
            <person name="Gouzy J."/>
            <person name="Gamas P."/>
        </authorList>
    </citation>
    <scope>NUCLEOTIDE SEQUENCE [LARGE SCALE GENOMIC DNA]</scope>
    <source>
        <strain evidence="5">cv. Jemalong A17</strain>
    </source>
</reference>
<reference evidence="1 4" key="1">
    <citation type="journal article" date="2011" name="Nature">
        <title>The Medicago genome provides insight into the evolution of rhizobial symbioses.</title>
        <authorList>
            <person name="Young N.D."/>
            <person name="Debelle F."/>
            <person name="Oldroyd G.E."/>
            <person name="Geurts R."/>
            <person name="Cannon S.B."/>
            <person name="Udvardi M.K."/>
            <person name="Benedito V.A."/>
            <person name="Mayer K.F."/>
            <person name="Gouzy J."/>
            <person name="Schoof H."/>
            <person name="Van de Peer Y."/>
            <person name="Proost S."/>
            <person name="Cook D.R."/>
            <person name="Meyers B.C."/>
            <person name="Spannagl M."/>
            <person name="Cheung F."/>
            <person name="De Mita S."/>
            <person name="Krishnakumar V."/>
            <person name="Gundlach H."/>
            <person name="Zhou S."/>
            <person name="Mudge J."/>
            <person name="Bharti A.K."/>
            <person name="Murray J.D."/>
            <person name="Naoumkina M.A."/>
            <person name="Rosen B."/>
            <person name="Silverstein K.A."/>
            <person name="Tang H."/>
            <person name="Rombauts S."/>
            <person name="Zhao P.X."/>
            <person name="Zhou P."/>
            <person name="Barbe V."/>
            <person name="Bardou P."/>
            <person name="Bechner M."/>
            <person name="Bellec A."/>
            <person name="Berger A."/>
            <person name="Berges H."/>
            <person name="Bidwell S."/>
            <person name="Bisseling T."/>
            <person name="Choisne N."/>
            <person name="Couloux A."/>
            <person name="Denny R."/>
            <person name="Deshpande S."/>
            <person name="Dai X."/>
            <person name="Doyle J.J."/>
            <person name="Dudez A.M."/>
            <person name="Farmer A.D."/>
            <person name="Fouteau S."/>
            <person name="Franken C."/>
            <person name="Gibelin C."/>
            <person name="Gish J."/>
            <person name="Goldstein S."/>
            <person name="Gonzalez A.J."/>
            <person name="Green P.J."/>
            <person name="Hallab A."/>
            <person name="Hartog M."/>
            <person name="Hua A."/>
            <person name="Humphray S.J."/>
            <person name="Jeong D.H."/>
            <person name="Jing Y."/>
            <person name="Jocker A."/>
            <person name="Kenton S.M."/>
            <person name="Kim D.J."/>
            <person name="Klee K."/>
            <person name="Lai H."/>
            <person name="Lang C."/>
            <person name="Lin S."/>
            <person name="Macmil S.L."/>
            <person name="Magdelenat G."/>
            <person name="Matthews L."/>
            <person name="McCorrison J."/>
            <person name="Monaghan E.L."/>
            <person name="Mun J.H."/>
            <person name="Najar F.Z."/>
            <person name="Nicholson C."/>
            <person name="Noirot C."/>
            <person name="O'Bleness M."/>
            <person name="Paule C.R."/>
            <person name="Poulain J."/>
            <person name="Prion F."/>
            <person name="Qin B."/>
            <person name="Qu C."/>
            <person name="Retzel E.F."/>
            <person name="Riddle C."/>
            <person name="Sallet E."/>
            <person name="Samain S."/>
            <person name="Samson N."/>
            <person name="Sanders I."/>
            <person name="Saurat O."/>
            <person name="Scarpelli C."/>
            <person name="Schiex T."/>
            <person name="Segurens B."/>
            <person name="Severin A.J."/>
            <person name="Sherrier D.J."/>
            <person name="Shi R."/>
            <person name="Sims S."/>
            <person name="Singer S.R."/>
            <person name="Sinharoy S."/>
            <person name="Sterck L."/>
            <person name="Viollet A."/>
            <person name="Wang B.B."/>
            <person name="Wang K."/>
            <person name="Wang M."/>
            <person name="Wang X."/>
            <person name="Warfsmann J."/>
            <person name="Weissenbach J."/>
            <person name="White D.D."/>
            <person name="White J.D."/>
            <person name="Wiley G.B."/>
            <person name="Wincker P."/>
            <person name="Xing Y."/>
            <person name="Yang L."/>
            <person name="Yao Z."/>
            <person name="Ying F."/>
            <person name="Zhai J."/>
            <person name="Zhou L."/>
            <person name="Zuber A."/>
            <person name="Denarie J."/>
            <person name="Dixon R.A."/>
            <person name="May G.D."/>
            <person name="Schwartz D.C."/>
            <person name="Rogers J."/>
            <person name="Quetier F."/>
            <person name="Town C.D."/>
            <person name="Roe B.A."/>
        </authorList>
    </citation>
    <scope>NUCLEOTIDE SEQUENCE [LARGE SCALE GENOMIC DNA]</scope>
    <source>
        <strain evidence="1">A17</strain>
        <strain evidence="3 4">cv. Jemalong A17</strain>
    </source>
</reference>
<evidence type="ECO:0000313" key="2">
    <source>
        <dbReference type="EMBL" id="RHN43881.1"/>
    </source>
</evidence>
<dbReference type="Proteomes" id="UP000265566">
    <property type="component" value="Chromosome 8"/>
</dbReference>
<dbReference type="EMBL" id="CM001224">
    <property type="protein sequence ID" value="AET05540.1"/>
    <property type="molecule type" value="Genomic_DNA"/>
</dbReference>
<dbReference type="AlphaFoldDB" id="G7LD91"/>
<dbReference type="EMBL" id="PSQE01000008">
    <property type="protein sequence ID" value="RHN43881.1"/>
    <property type="molecule type" value="Genomic_DNA"/>
</dbReference>
<accession>G7LD91</accession>
<reference evidence="2" key="5">
    <citation type="journal article" date="2018" name="Nat. Plants">
        <title>Whole-genome landscape of Medicago truncatula symbiotic genes.</title>
        <authorList>
            <person name="Pecrix Y."/>
            <person name="Gamas P."/>
            <person name="Carrere S."/>
        </authorList>
    </citation>
    <scope>NUCLEOTIDE SEQUENCE</scope>
    <source>
        <tissue evidence="2">Leaves</tissue>
    </source>
</reference>
<evidence type="ECO:0000313" key="5">
    <source>
        <dbReference type="Proteomes" id="UP000265566"/>
    </source>
</evidence>
<sequence>MIVLSWCSMLRYLSRFHLSYLHNLVHLHVVKVLGAHVHSLKRNKKAPHRAMKDLVVTFDFYHGVLPIMSLDMGLDHRMIMNFLKLFTCL</sequence>
<evidence type="ECO:0000313" key="3">
    <source>
        <dbReference type="EnsemblPlants" id="AET05540"/>
    </source>
</evidence>
<dbReference type="EnsemblPlants" id="AET05540">
    <property type="protein sequence ID" value="AET05540"/>
    <property type="gene ID" value="MTR_8g106720"/>
</dbReference>
<proteinExistence type="predicted"/>
<evidence type="ECO:0000313" key="1">
    <source>
        <dbReference type="EMBL" id="AET05540.1"/>
    </source>
</evidence>
<organism evidence="1 4">
    <name type="scientific">Medicago truncatula</name>
    <name type="common">Barrel medic</name>
    <name type="synonym">Medicago tribuloides</name>
    <dbReference type="NCBI Taxonomy" id="3880"/>
    <lineage>
        <taxon>Eukaryota</taxon>
        <taxon>Viridiplantae</taxon>
        <taxon>Streptophyta</taxon>
        <taxon>Embryophyta</taxon>
        <taxon>Tracheophyta</taxon>
        <taxon>Spermatophyta</taxon>
        <taxon>Magnoliopsida</taxon>
        <taxon>eudicotyledons</taxon>
        <taxon>Gunneridae</taxon>
        <taxon>Pentapetalae</taxon>
        <taxon>rosids</taxon>
        <taxon>fabids</taxon>
        <taxon>Fabales</taxon>
        <taxon>Fabaceae</taxon>
        <taxon>Papilionoideae</taxon>
        <taxon>50 kb inversion clade</taxon>
        <taxon>NPAAA clade</taxon>
        <taxon>Hologalegina</taxon>
        <taxon>IRL clade</taxon>
        <taxon>Trifolieae</taxon>
        <taxon>Medicago</taxon>
    </lineage>
</organism>
<evidence type="ECO:0000313" key="4">
    <source>
        <dbReference type="Proteomes" id="UP000002051"/>
    </source>
</evidence>
<name>G7LD91_MEDTR</name>
<dbReference type="HOGENOM" id="CLU_2458256_0_0_1"/>
<keyword evidence="4" id="KW-1185">Reference proteome</keyword>
<reference evidence="3" key="3">
    <citation type="submission" date="2015-04" db="UniProtKB">
        <authorList>
            <consortium name="EnsemblPlants"/>
        </authorList>
    </citation>
    <scope>IDENTIFICATION</scope>
    <source>
        <strain evidence="3">cv. Jemalong A17</strain>
    </source>
</reference>
<dbReference type="Proteomes" id="UP000002051">
    <property type="component" value="Chromosome 8"/>
</dbReference>
<reference evidence="1 4" key="2">
    <citation type="journal article" date="2014" name="BMC Genomics">
        <title>An improved genome release (version Mt4.0) for the model legume Medicago truncatula.</title>
        <authorList>
            <person name="Tang H."/>
            <person name="Krishnakumar V."/>
            <person name="Bidwell S."/>
            <person name="Rosen B."/>
            <person name="Chan A."/>
            <person name="Zhou S."/>
            <person name="Gentzbittel L."/>
            <person name="Childs K.L."/>
            <person name="Yandell M."/>
            <person name="Gundlach H."/>
            <person name="Mayer K.F."/>
            <person name="Schwartz D.C."/>
            <person name="Town C.D."/>
        </authorList>
    </citation>
    <scope>GENOME REANNOTATION</scope>
    <source>
        <strain evidence="3 4">cv. Jemalong A17</strain>
    </source>
</reference>
<protein>
    <submittedName>
        <fullName evidence="1 3">Uncharacterized protein</fullName>
    </submittedName>
</protein>
<dbReference type="PaxDb" id="3880-AET05540"/>
<gene>
    <name evidence="1" type="ordered locus">MTR_8g106720</name>
    <name evidence="2" type="ORF">MtrunA17_Chr8g0392661</name>
</gene>
<dbReference type="Gramene" id="rna50515">
    <property type="protein sequence ID" value="RHN43881.1"/>
    <property type="gene ID" value="gene50515"/>
</dbReference>